<reference evidence="2 3" key="1">
    <citation type="submission" date="2016-10" db="EMBL/GenBank/DDBJ databases">
        <authorList>
            <person name="de Groot N.N."/>
        </authorList>
    </citation>
    <scope>NUCLEOTIDE SEQUENCE [LARGE SCALE GENOMIC DNA]</scope>
    <source>
        <strain evidence="2 3">DSM 3857</strain>
    </source>
</reference>
<accession>A0A1H8M6T3</accession>
<proteinExistence type="inferred from homology"/>
<dbReference type="OrthoDB" id="9791723at2"/>
<dbReference type="RefSeq" id="WP_091303357.1">
    <property type="nucleotide sequence ID" value="NZ_FOCE01000012.1"/>
</dbReference>
<keyword evidence="3" id="KW-1185">Reference proteome</keyword>
<name>A0A1H8M6T3_9RHOB</name>
<dbReference type="Proteomes" id="UP000198761">
    <property type="component" value="Unassembled WGS sequence"/>
</dbReference>
<dbReference type="EMBL" id="FOCE01000012">
    <property type="protein sequence ID" value="SEO13069.1"/>
    <property type="molecule type" value="Genomic_DNA"/>
</dbReference>
<gene>
    <name evidence="2" type="ORF">SAMN04488103_11297</name>
</gene>
<dbReference type="STRING" id="933059.SAMN04488103_11297"/>
<comment type="similarity">
    <text evidence="1">Belongs to the HyuE racemase family.</text>
</comment>
<dbReference type="Pfam" id="PF01177">
    <property type="entry name" value="Asp_Glu_race"/>
    <property type="match status" value="1"/>
</dbReference>
<evidence type="ECO:0000256" key="1">
    <source>
        <dbReference type="ARBA" id="ARBA00038414"/>
    </source>
</evidence>
<sequence>MKLLYINPNSTAAMTDAMVAAARHVTGAEVLGWTNTAGPPAIQGPEDGVAAVPGLLALLPAARTAGVDAIIIGCFDDTGLAELRHAAHCPVLGIGQAAYHMAQLMGQSFSVVTTLAVSVPVIAGNIASGGFGAQCRAVHPSDIPVLEVEAAAPETLARLASVIRRAAAEDGADSIVLGCAGMAPLLAQLHAMTDVPLVDGVTAAACLAEAMIRFRPTA</sequence>
<dbReference type="AlphaFoldDB" id="A0A1H8M6T3"/>
<dbReference type="Gene3D" id="3.40.50.12500">
    <property type="match status" value="1"/>
</dbReference>
<dbReference type="InterPro" id="IPR053714">
    <property type="entry name" value="Iso_Racemase_Enz_sf"/>
</dbReference>
<dbReference type="GO" id="GO:0047661">
    <property type="term" value="F:amino-acid racemase activity"/>
    <property type="evidence" value="ECO:0007669"/>
    <property type="project" value="InterPro"/>
</dbReference>
<dbReference type="PANTHER" id="PTHR28047:SF5">
    <property type="entry name" value="PROTEIN DCG1"/>
    <property type="match status" value="1"/>
</dbReference>
<protein>
    <submittedName>
        <fullName evidence="2">Allantoin racemase</fullName>
    </submittedName>
</protein>
<evidence type="ECO:0000313" key="2">
    <source>
        <dbReference type="EMBL" id="SEO13069.1"/>
    </source>
</evidence>
<evidence type="ECO:0000313" key="3">
    <source>
        <dbReference type="Proteomes" id="UP000198761"/>
    </source>
</evidence>
<dbReference type="PANTHER" id="PTHR28047">
    <property type="entry name" value="PROTEIN DCG1"/>
    <property type="match status" value="1"/>
</dbReference>
<dbReference type="InterPro" id="IPR015942">
    <property type="entry name" value="Asp/Glu/hydantoin_racemase"/>
</dbReference>
<organism evidence="2 3">
    <name type="scientific">Gemmobacter aquatilis</name>
    <dbReference type="NCBI Taxonomy" id="933059"/>
    <lineage>
        <taxon>Bacteria</taxon>
        <taxon>Pseudomonadati</taxon>
        <taxon>Pseudomonadota</taxon>
        <taxon>Alphaproteobacteria</taxon>
        <taxon>Rhodobacterales</taxon>
        <taxon>Paracoccaceae</taxon>
        <taxon>Gemmobacter</taxon>
    </lineage>
</organism>
<dbReference type="InterPro" id="IPR052186">
    <property type="entry name" value="Hydantoin_racemase-like"/>
</dbReference>